<dbReference type="EC" id="1.13.12.19" evidence="4"/>
<comment type="catalytic activity">
    <reaction evidence="10">
        <text>L-arginine + 2-oxoglutarate + O2 = guanidine + L-glutamate 5-semialdehyde + succinate + CO2</text>
        <dbReference type="Rhea" id="RHEA:31535"/>
        <dbReference type="ChEBI" id="CHEBI:15379"/>
        <dbReference type="ChEBI" id="CHEBI:16526"/>
        <dbReference type="ChEBI" id="CHEBI:16810"/>
        <dbReference type="ChEBI" id="CHEBI:30031"/>
        <dbReference type="ChEBI" id="CHEBI:30087"/>
        <dbReference type="ChEBI" id="CHEBI:32682"/>
        <dbReference type="ChEBI" id="CHEBI:58066"/>
        <dbReference type="EC" id="1.14.20.7"/>
    </reaction>
</comment>
<dbReference type="Pfam" id="PF03171">
    <property type="entry name" value="2OG-FeII_Oxy"/>
    <property type="match status" value="1"/>
</dbReference>
<gene>
    <name evidence="13" type="ORF">E0F26_05320</name>
</gene>
<dbReference type="EC" id="1.14.20.7" evidence="3"/>
<reference evidence="13 14" key="1">
    <citation type="submission" date="2019-02" db="EMBL/GenBank/DDBJ databases">
        <title>Halieaceae_genomes.</title>
        <authorList>
            <person name="Li S.-H."/>
        </authorList>
    </citation>
    <scope>NUCLEOTIDE SEQUENCE [LARGE SCALE GENOMIC DNA]</scope>
    <source>
        <strain evidence="13 14">JH123</strain>
    </source>
</reference>
<evidence type="ECO:0000256" key="7">
    <source>
        <dbReference type="ARBA" id="ARBA00031011"/>
    </source>
</evidence>
<comment type="cofactor">
    <cofactor evidence="1">
        <name>Fe(2+)</name>
        <dbReference type="ChEBI" id="CHEBI:29033"/>
    </cofactor>
</comment>
<evidence type="ECO:0000256" key="4">
    <source>
        <dbReference type="ARBA" id="ARBA00012531"/>
    </source>
</evidence>
<dbReference type="InterPro" id="IPR044861">
    <property type="entry name" value="IPNS-like_FE2OG_OXY"/>
</dbReference>
<dbReference type="Proteomes" id="UP001317963">
    <property type="component" value="Chromosome"/>
</dbReference>
<dbReference type="RefSeq" id="WP_279243007.1">
    <property type="nucleotide sequence ID" value="NZ_CP036501.1"/>
</dbReference>
<feature type="domain" description="Fe2OG dioxygenase" evidence="12">
    <location>
        <begin position="163"/>
        <end position="274"/>
    </location>
</feature>
<keyword evidence="11" id="KW-0408">Iron</keyword>
<evidence type="ECO:0000256" key="11">
    <source>
        <dbReference type="RuleBase" id="RU003682"/>
    </source>
</evidence>
<evidence type="ECO:0000256" key="1">
    <source>
        <dbReference type="ARBA" id="ARBA00001954"/>
    </source>
</evidence>
<evidence type="ECO:0000313" key="14">
    <source>
        <dbReference type="Proteomes" id="UP001317963"/>
    </source>
</evidence>
<dbReference type="PANTHER" id="PTHR47990">
    <property type="entry name" value="2-OXOGLUTARATE (2OG) AND FE(II)-DEPENDENT OXYGENASE SUPERFAMILY PROTEIN-RELATED"/>
    <property type="match status" value="1"/>
</dbReference>
<dbReference type="InterPro" id="IPR050231">
    <property type="entry name" value="Iron_ascorbate_oxido_reductase"/>
</dbReference>
<organism evidence="13 14">
    <name type="scientific">Candidatus Paraluminiphilus aquimaris</name>
    <dbReference type="NCBI Taxonomy" id="2518994"/>
    <lineage>
        <taxon>Bacteria</taxon>
        <taxon>Pseudomonadati</taxon>
        <taxon>Pseudomonadota</taxon>
        <taxon>Gammaproteobacteria</taxon>
        <taxon>Cellvibrionales</taxon>
        <taxon>Halieaceae</taxon>
        <taxon>Candidatus Paraluminiphilus</taxon>
    </lineage>
</organism>
<keyword evidence="11" id="KW-0479">Metal-binding</keyword>
<comment type="pathway">
    <text evidence="2">Alkene biosynthesis; ethylene biosynthesis via 2-oxoglutarate.</text>
</comment>
<evidence type="ECO:0000256" key="5">
    <source>
        <dbReference type="ARBA" id="ARBA00019045"/>
    </source>
</evidence>
<proteinExistence type="inferred from homology"/>
<evidence type="ECO:0000256" key="10">
    <source>
        <dbReference type="ARBA" id="ARBA00049359"/>
    </source>
</evidence>
<dbReference type="Pfam" id="PF14226">
    <property type="entry name" value="DIOX_N"/>
    <property type="match status" value="1"/>
</dbReference>
<comment type="catalytic activity">
    <reaction evidence="9">
        <text>2-oxoglutarate + O2 + 2 H(+) = ethene + 3 CO2 + H2O</text>
        <dbReference type="Rhea" id="RHEA:31523"/>
        <dbReference type="ChEBI" id="CHEBI:15377"/>
        <dbReference type="ChEBI" id="CHEBI:15378"/>
        <dbReference type="ChEBI" id="CHEBI:15379"/>
        <dbReference type="ChEBI" id="CHEBI:16526"/>
        <dbReference type="ChEBI" id="CHEBI:16810"/>
        <dbReference type="ChEBI" id="CHEBI:18153"/>
        <dbReference type="EC" id="1.13.12.19"/>
    </reaction>
</comment>
<comment type="similarity">
    <text evidence="11">Belongs to the iron/ascorbate-dependent oxidoreductase family.</text>
</comment>
<keyword evidence="14" id="KW-1185">Reference proteome</keyword>
<evidence type="ECO:0000313" key="13">
    <source>
        <dbReference type="EMBL" id="UZP74196.1"/>
    </source>
</evidence>
<evidence type="ECO:0000256" key="9">
    <source>
        <dbReference type="ARBA" id="ARBA00047725"/>
    </source>
</evidence>
<dbReference type="InterPro" id="IPR027443">
    <property type="entry name" value="IPNS-like_sf"/>
</dbReference>
<keyword evidence="11" id="KW-0560">Oxidoreductase</keyword>
<evidence type="ECO:0000256" key="2">
    <source>
        <dbReference type="ARBA" id="ARBA00004767"/>
    </source>
</evidence>
<accession>A0ABY6Q5N0</accession>
<evidence type="ECO:0000256" key="6">
    <source>
        <dbReference type="ARBA" id="ARBA00022666"/>
    </source>
</evidence>
<dbReference type="PRINTS" id="PR00682">
    <property type="entry name" value="IPNSYNTHASE"/>
</dbReference>
<dbReference type="InterPro" id="IPR026992">
    <property type="entry name" value="DIOX_N"/>
</dbReference>
<evidence type="ECO:0000259" key="12">
    <source>
        <dbReference type="PROSITE" id="PS51471"/>
    </source>
</evidence>
<dbReference type="EMBL" id="CP036501">
    <property type="protein sequence ID" value="UZP74196.1"/>
    <property type="molecule type" value="Genomic_DNA"/>
</dbReference>
<dbReference type="InterPro" id="IPR005123">
    <property type="entry name" value="Oxoglu/Fe-dep_dioxygenase_dom"/>
</dbReference>
<dbReference type="SUPFAM" id="SSF51197">
    <property type="entry name" value="Clavaminate synthase-like"/>
    <property type="match status" value="1"/>
</dbReference>
<sequence>MSTVPTIDLSNVDAAALAAIDQACLDHGFFKLKGHGLNDAIDEMWREARRFFALPRDIKQSVMRQPDRAFGYFDRELTKQRRDKKEVFDYSAKPEPMFGSGGSSYWPDDSEGQLTEHGAERFQEVLLNFYKKQHVLAHEIMQLVCRAMGAPEDALDDLFGERHTSTARLNNYPTEDPVPEDERDSTIELASVALGEHTDPGAVTLLLQDDVGGLQTEADSVGWVDIEPEEHTFIINIGDIVQVWSNGRYKAAVHRVTAVPDGGSRLSMPFFYMPKADALIKPITSGEDAKYRAFTWREFINKRIADNYEKVGDEDMQVTDYLLG</sequence>
<evidence type="ECO:0000256" key="3">
    <source>
        <dbReference type="ARBA" id="ARBA00012293"/>
    </source>
</evidence>
<dbReference type="PROSITE" id="PS51471">
    <property type="entry name" value="FE2OG_OXY"/>
    <property type="match status" value="1"/>
</dbReference>
<evidence type="ECO:0000256" key="8">
    <source>
        <dbReference type="ARBA" id="ARBA00031282"/>
    </source>
</evidence>
<dbReference type="Gene3D" id="2.60.120.330">
    <property type="entry name" value="B-lactam Antibiotic, Isopenicillin N Synthase, Chain"/>
    <property type="match status" value="1"/>
</dbReference>
<keyword evidence="6" id="KW-0266">Ethylene biosynthesis</keyword>
<name>A0ABY6Q5N0_9GAMM</name>
<protein>
    <recommendedName>
        <fullName evidence="5">2-oxoglutarate-dependent ethylene/succinate-forming enzyme</fullName>
        <ecNumber evidence="4">1.13.12.19</ecNumber>
        <ecNumber evidence="3">1.14.20.7</ecNumber>
    </recommendedName>
    <alternativeName>
        <fullName evidence="7">2-oxoglutarate dioxygenase (ethylene-forming)</fullName>
    </alternativeName>
    <alternativeName>
        <fullName evidence="8">2-oxoglutarate/L-arginine monooxygenase/decarboxylase (succinate-forming)</fullName>
    </alternativeName>
</protein>